<comment type="similarity">
    <text evidence="2 6">Belongs to the GDT1 family.</text>
</comment>
<reference evidence="7 8" key="1">
    <citation type="submission" date="2019-08" db="EMBL/GenBank/DDBJ databases">
        <title>Pelomicrobium methylotrophicum gen. nov., sp. nov. a moderately thermophilic, facultatively anaerobic, lithoautotrophic and methylotrophic bacterium isolated from a terrestrial mud volcano.</title>
        <authorList>
            <person name="Slobodkina G.B."/>
            <person name="Merkel A.Y."/>
            <person name="Slobodkin A.I."/>
        </authorList>
    </citation>
    <scope>NUCLEOTIDE SEQUENCE [LARGE SCALE GENOMIC DNA]</scope>
    <source>
        <strain evidence="7 8">SM250</strain>
    </source>
</reference>
<dbReference type="Pfam" id="PF01169">
    <property type="entry name" value="GDT1"/>
    <property type="match status" value="2"/>
</dbReference>
<sequence length="188" mass="19416">MEALLVSTAVVALAEIGDKTQLLALVLAARFRKPFPILAGILAATLANHAAAGWVGVWLSDQLSPGMLGWILGLSFLAIAAWTLLPDRLEDGDQPGGRHGAFMSTLVAFFLVEIGDKTQVATVALALKYSQLAAVVAGTTFGMLLANAPAVWLGSAAARRIPLRAVRYAAGAVFAGLGIATLARVALA</sequence>
<feature type="transmembrane region" description="Helical" evidence="6">
    <location>
        <begin position="67"/>
        <end position="85"/>
    </location>
</feature>
<dbReference type="Proteomes" id="UP000321201">
    <property type="component" value="Unassembled WGS sequence"/>
</dbReference>
<evidence type="ECO:0000256" key="3">
    <source>
        <dbReference type="ARBA" id="ARBA00022692"/>
    </source>
</evidence>
<gene>
    <name evidence="7" type="ORF">FR698_12060</name>
</gene>
<dbReference type="GO" id="GO:0016020">
    <property type="term" value="C:membrane"/>
    <property type="evidence" value="ECO:0007669"/>
    <property type="project" value="UniProtKB-SubCell"/>
</dbReference>
<proteinExistence type="inferred from homology"/>
<dbReference type="OrthoDB" id="5297151at2"/>
<protein>
    <recommendedName>
        <fullName evidence="6">GDT1 family protein</fullName>
    </recommendedName>
</protein>
<comment type="subcellular location">
    <subcellularLocation>
        <location evidence="1 6">Membrane</location>
        <topology evidence="1 6">Multi-pass membrane protein</topology>
    </subcellularLocation>
</comment>
<dbReference type="InParanoid" id="A0A5C7ER80"/>
<accession>A0A5C7ER80</accession>
<dbReference type="RefSeq" id="WP_147800500.1">
    <property type="nucleotide sequence ID" value="NZ_VPFL01000017.1"/>
</dbReference>
<evidence type="ECO:0000256" key="1">
    <source>
        <dbReference type="ARBA" id="ARBA00004141"/>
    </source>
</evidence>
<keyword evidence="4 6" id="KW-1133">Transmembrane helix</keyword>
<evidence type="ECO:0000313" key="8">
    <source>
        <dbReference type="Proteomes" id="UP000321201"/>
    </source>
</evidence>
<name>A0A5C7ER80_9PROT</name>
<dbReference type="PANTHER" id="PTHR12608">
    <property type="entry name" value="TRANSMEMBRANE PROTEIN HTP-1 RELATED"/>
    <property type="match status" value="1"/>
</dbReference>
<evidence type="ECO:0000313" key="7">
    <source>
        <dbReference type="EMBL" id="TXF11108.1"/>
    </source>
</evidence>
<feature type="transmembrane region" description="Helical" evidence="6">
    <location>
        <begin position="38"/>
        <end position="60"/>
    </location>
</feature>
<feature type="transmembrane region" description="Helical" evidence="6">
    <location>
        <begin position="132"/>
        <end position="153"/>
    </location>
</feature>
<dbReference type="GO" id="GO:0046873">
    <property type="term" value="F:metal ion transmembrane transporter activity"/>
    <property type="evidence" value="ECO:0007669"/>
    <property type="project" value="InterPro"/>
</dbReference>
<dbReference type="InterPro" id="IPR001727">
    <property type="entry name" value="GDT1-like"/>
</dbReference>
<evidence type="ECO:0000256" key="2">
    <source>
        <dbReference type="ARBA" id="ARBA00009190"/>
    </source>
</evidence>
<evidence type="ECO:0000256" key="6">
    <source>
        <dbReference type="RuleBase" id="RU365102"/>
    </source>
</evidence>
<dbReference type="EMBL" id="VPFL01000017">
    <property type="protein sequence ID" value="TXF11108.1"/>
    <property type="molecule type" value="Genomic_DNA"/>
</dbReference>
<dbReference type="AlphaFoldDB" id="A0A5C7ER80"/>
<dbReference type="PANTHER" id="PTHR12608:SF1">
    <property type="entry name" value="TRANSMEMBRANE PROTEIN 165"/>
    <property type="match status" value="1"/>
</dbReference>
<organism evidence="7 8">
    <name type="scientific">Pelomicrobium methylotrophicum</name>
    <dbReference type="NCBI Taxonomy" id="2602750"/>
    <lineage>
        <taxon>Bacteria</taxon>
        <taxon>Pseudomonadati</taxon>
        <taxon>Pseudomonadota</taxon>
        <taxon>Hydrogenophilia</taxon>
        <taxon>Hydrogenophilia incertae sedis</taxon>
        <taxon>Pelomicrobium</taxon>
    </lineage>
</organism>
<comment type="caution">
    <text evidence="7">The sequence shown here is derived from an EMBL/GenBank/DDBJ whole genome shotgun (WGS) entry which is preliminary data.</text>
</comment>
<keyword evidence="8" id="KW-1185">Reference proteome</keyword>
<comment type="caution">
    <text evidence="6">Lacks conserved residue(s) required for the propagation of feature annotation.</text>
</comment>
<evidence type="ECO:0000256" key="4">
    <source>
        <dbReference type="ARBA" id="ARBA00022989"/>
    </source>
</evidence>
<feature type="transmembrane region" description="Helical" evidence="6">
    <location>
        <begin position="165"/>
        <end position="187"/>
    </location>
</feature>
<keyword evidence="3 6" id="KW-0812">Transmembrane</keyword>
<evidence type="ECO:0000256" key="5">
    <source>
        <dbReference type="ARBA" id="ARBA00023136"/>
    </source>
</evidence>
<keyword evidence="5 6" id="KW-0472">Membrane</keyword>